<reference evidence="1" key="1">
    <citation type="submission" date="2019-03" db="EMBL/GenBank/DDBJ databases">
        <authorList>
            <person name="Hao L."/>
        </authorList>
    </citation>
    <scope>NUCLEOTIDE SEQUENCE</scope>
</reference>
<evidence type="ECO:0008006" key="2">
    <source>
        <dbReference type="Google" id="ProtNLM"/>
    </source>
</evidence>
<protein>
    <recommendedName>
        <fullName evidence="2">Essential protein Yae1 N-terminal domain-containing protein</fullName>
    </recommendedName>
</protein>
<dbReference type="EMBL" id="CAADRN010000176">
    <property type="protein sequence ID" value="VFU14633.1"/>
    <property type="molecule type" value="Genomic_DNA"/>
</dbReference>
<gene>
    <name evidence="1" type="ORF">SCFA_2570006</name>
</gene>
<dbReference type="AlphaFoldDB" id="A0A485M1Q2"/>
<evidence type="ECO:0000313" key="1">
    <source>
        <dbReference type="EMBL" id="VFU14633.1"/>
    </source>
</evidence>
<name>A0A485M1Q2_9ZZZZ</name>
<organism evidence="1">
    <name type="scientific">anaerobic digester metagenome</name>
    <dbReference type="NCBI Taxonomy" id="1263854"/>
    <lineage>
        <taxon>unclassified sequences</taxon>
        <taxon>metagenomes</taxon>
        <taxon>ecological metagenomes</taxon>
    </lineage>
</organism>
<sequence>MGNNTCDFEKVFACGSQQGLRAGKKNLAEEAYQAGKCLGYNLGYNLGFELGYEKGYTEGSNLGYNNGFVAALRNEESGGASSRPKVPEIQVLQKLIAEGKVKVLLAGCGARDAEFLLHLLNIEAVPLSRIHD</sequence>
<proteinExistence type="predicted"/>
<accession>A0A485M1Q2</accession>